<keyword evidence="3 13" id="KW-0540">Nuclease</keyword>
<dbReference type="NCBIfam" id="NF002581">
    <property type="entry name" value="PRK02234.1-2"/>
    <property type="match status" value="1"/>
</dbReference>
<comment type="subcellular location">
    <subcellularLocation>
        <location evidence="1 13">Cytoplasm</location>
    </subcellularLocation>
</comment>
<keyword evidence="8 13" id="KW-0460">Magnesium</keyword>
<dbReference type="Gene3D" id="3.40.1350.10">
    <property type="match status" value="1"/>
</dbReference>
<keyword evidence="9 13" id="KW-0233">DNA recombination</keyword>
<evidence type="ECO:0000256" key="9">
    <source>
        <dbReference type="ARBA" id="ARBA00023172"/>
    </source>
</evidence>
<keyword evidence="2 13" id="KW-0963">Cytoplasm</keyword>
<dbReference type="HAMAP" id="MF_00130">
    <property type="entry name" value="RecU"/>
    <property type="match status" value="1"/>
</dbReference>
<evidence type="ECO:0000313" key="16">
    <source>
        <dbReference type="Proteomes" id="UP000531840"/>
    </source>
</evidence>
<comment type="similarity">
    <text evidence="11 13">Belongs to the RecU family.</text>
</comment>
<evidence type="ECO:0000256" key="13">
    <source>
        <dbReference type="HAMAP-Rule" id="MF_00130"/>
    </source>
</evidence>
<keyword evidence="5 13" id="KW-0255">Endonuclease</keyword>
<comment type="caution">
    <text evidence="15">The sequence shown here is derived from an EMBL/GenBank/DDBJ whole genome shotgun (WGS) entry which is preliminary data.</text>
</comment>
<feature type="binding site" evidence="13">
    <location>
        <position position="90"/>
    </location>
    <ligand>
        <name>Mg(2+)</name>
        <dbReference type="ChEBI" id="CHEBI:18420"/>
    </ligand>
</feature>
<dbReference type="InterPro" id="IPR011335">
    <property type="entry name" value="Restrct_endonuc-II-like"/>
</dbReference>
<evidence type="ECO:0000313" key="15">
    <source>
        <dbReference type="EMBL" id="NYS46710.1"/>
    </source>
</evidence>
<evidence type="ECO:0000256" key="3">
    <source>
        <dbReference type="ARBA" id="ARBA00022722"/>
    </source>
</evidence>
<accession>A0ABX2SX55</accession>
<dbReference type="InterPro" id="IPR011856">
    <property type="entry name" value="tRNA_endonuc-like_dom_sf"/>
</dbReference>
<keyword evidence="6 13" id="KW-0227">DNA damage</keyword>
<organism evidence="15 16">
    <name type="scientific">Gemelliphila palaticanis</name>
    <dbReference type="NCBI Taxonomy" id="81950"/>
    <lineage>
        <taxon>Bacteria</taxon>
        <taxon>Bacillati</taxon>
        <taxon>Bacillota</taxon>
        <taxon>Bacilli</taxon>
        <taxon>Bacillales</taxon>
        <taxon>Gemellaceae</taxon>
        <taxon>Gemelliphila</taxon>
    </lineage>
</organism>
<comment type="catalytic activity">
    <reaction evidence="13">
        <text>Endonucleolytic cleavage at a junction such as a reciprocal single-stranded crossover between two homologous DNA duplexes (Holliday junction).</text>
        <dbReference type="EC" id="3.1.21.10"/>
    </reaction>
</comment>
<proteinExistence type="inferred from homology"/>
<dbReference type="InterPro" id="IPR004612">
    <property type="entry name" value="Resolv_RecU"/>
</dbReference>
<gene>
    <name evidence="13 15" type="primary">recU</name>
    <name evidence="15" type="ORF">HZY85_00680</name>
</gene>
<feature type="binding site" evidence="13">
    <location>
        <position position="77"/>
    </location>
    <ligand>
        <name>Mg(2+)</name>
        <dbReference type="ChEBI" id="CHEBI:18420"/>
    </ligand>
</feature>
<reference evidence="15 16" key="1">
    <citation type="submission" date="2020-07" db="EMBL/GenBank/DDBJ databases">
        <title>MOT database genomes.</title>
        <authorList>
            <person name="Joseph S."/>
            <person name="Aduse-Opoku J."/>
            <person name="Hashim A."/>
            <person name="Wade W."/>
            <person name="Curtis M."/>
        </authorList>
    </citation>
    <scope>NUCLEOTIDE SEQUENCE [LARGE SCALE GENOMIC DNA]</scope>
    <source>
        <strain evidence="15 16">CIP 106318</strain>
    </source>
</reference>
<dbReference type="NCBIfam" id="TIGR00648">
    <property type="entry name" value="recU"/>
    <property type="match status" value="1"/>
</dbReference>
<feature type="site" description="Transition state stabilizer" evidence="13">
    <location>
        <position position="92"/>
    </location>
</feature>
<evidence type="ECO:0000256" key="6">
    <source>
        <dbReference type="ARBA" id="ARBA00022763"/>
    </source>
</evidence>
<keyword evidence="10 13" id="KW-0234">DNA repair</keyword>
<dbReference type="NCBIfam" id="NF002584">
    <property type="entry name" value="PRK02234.1-5"/>
    <property type="match status" value="1"/>
</dbReference>
<keyword evidence="7 13" id="KW-0378">Hydrolase</keyword>
<comment type="cofactor">
    <cofactor evidence="13">
        <name>Mg(2+)</name>
        <dbReference type="ChEBI" id="CHEBI:18420"/>
    </cofactor>
    <text evidence="13">Binds 1 Mg(2+) ion per subunit.</text>
</comment>
<dbReference type="SUPFAM" id="SSF52980">
    <property type="entry name" value="Restriction endonuclease-like"/>
    <property type="match status" value="1"/>
</dbReference>
<protein>
    <recommendedName>
        <fullName evidence="12 13">Holliday junction resolvase RecU</fullName>
        <ecNumber evidence="13 14">3.1.21.10</ecNumber>
    </recommendedName>
    <alternativeName>
        <fullName evidence="13">Recombination protein U homolog</fullName>
    </alternativeName>
</protein>
<evidence type="ECO:0000256" key="1">
    <source>
        <dbReference type="ARBA" id="ARBA00004496"/>
    </source>
</evidence>
<dbReference type="PIRSF" id="PIRSF037785">
    <property type="entry name" value="RecU"/>
    <property type="match status" value="1"/>
</dbReference>
<dbReference type="CDD" id="cd22354">
    <property type="entry name" value="RecU-like"/>
    <property type="match status" value="1"/>
</dbReference>
<evidence type="ECO:0000256" key="10">
    <source>
        <dbReference type="ARBA" id="ARBA00023204"/>
    </source>
</evidence>
<evidence type="ECO:0000256" key="8">
    <source>
        <dbReference type="ARBA" id="ARBA00022842"/>
    </source>
</evidence>
<dbReference type="EC" id="3.1.21.10" evidence="13 14"/>
<dbReference type="Pfam" id="PF03838">
    <property type="entry name" value="RecU"/>
    <property type="match status" value="1"/>
</dbReference>
<feature type="binding site" evidence="13">
    <location>
        <position position="75"/>
    </location>
    <ligand>
        <name>Mg(2+)</name>
        <dbReference type="ChEBI" id="CHEBI:18420"/>
    </ligand>
</feature>
<evidence type="ECO:0000256" key="2">
    <source>
        <dbReference type="ARBA" id="ARBA00022490"/>
    </source>
</evidence>
<keyword evidence="4 13" id="KW-0479">Metal-binding</keyword>
<evidence type="ECO:0000256" key="12">
    <source>
        <dbReference type="ARBA" id="ARBA00029523"/>
    </source>
</evidence>
<evidence type="ECO:0000256" key="11">
    <source>
        <dbReference type="ARBA" id="ARBA00023447"/>
    </source>
</evidence>
<sequence>MFNYPNKKNSFTSSINYSNRGMQLEEDINYANNYYLKNNIAVIHKKPTPIQVVEVDYPKRSKAYIKKAYYKVASTTDYNGVFRGRYIDFEAKETMSKTSFSISNIHSHQFDHMEKVYNQKGIVFIIVRFKSLNRTFILPYKYLVNFYNRSKEGGRKSISLSEFIEYSFEIYFEYNIRIDYLRILIENESEFINEKI</sequence>
<evidence type="ECO:0000256" key="7">
    <source>
        <dbReference type="ARBA" id="ARBA00022801"/>
    </source>
</evidence>
<evidence type="ECO:0000256" key="5">
    <source>
        <dbReference type="ARBA" id="ARBA00022759"/>
    </source>
</evidence>
<dbReference type="RefSeq" id="WP_179939830.1">
    <property type="nucleotide sequence ID" value="NZ_JACBYF010000001.1"/>
</dbReference>
<keyword evidence="16" id="KW-1185">Reference proteome</keyword>
<comment type="function">
    <text evidence="13">Endonuclease that resolves Holliday junction intermediates in genetic recombination. Cleaves mobile four-strand junctions by introducing symmetrical nicks in paired strands. Promotes annealing of linear ssDNA with homologous dsDNA. Required for DNA repair, homologous recombination and chromosome segregation.</text>
</comment>
<name>A0ABX2SX55_9BACL</name>
<dbReference type="Proteomes" id="UP000531840">
    <property type="component" value="Unassembled WGS sequence"/>
</dbReference>
<evidence type="ECO:0000256" key="4">
    <source>
        <dbReference type="ARBA" id="ARBA00022723"/>
    </source>
</evidence>
<evidence type="ECO:0000256" key="14">
    <source>
        <dbReference type="NCBIfam" id="TIGR00648"/>
    </source>
</evidence>
<feature type="binding site" evidence="13">
    <location>
        <position position="109"/>
    </location>
    <ligand>
        <name>Mg(2+)</name>
        <dbReference type="ChEBI" id="CHEBI:18420"/>
    </ligand>
</feature>
<dbReference type="EMBL" id="JACBYF010000001">
    <property type="protein sequence ID" value="NYS46710.1"/>
    <property type="molecule type" value="Genomic_DNA"/>
</dbReference>